<reference evidence="2 3" key="1">
    <citation type="submission" date="2019-05" db="EMBL/GenBank/DDBJ databases">
        <title>Another draft genome of Portunus trituberculatus and its Hox gene families provides insights of decapod evolution.</title>
        <authorList>
            <person name="Jeong J.-H."/>
            <person name="Song I."/>
            <person name="Kim S."/>
            <person name="Choi T."/>
            <person name="Kim D."/>
            <person name="Ryu S."/>
            <person name="Kim W."/>
        </authorList>
    </citation>
    <scope>NUCLEOTIDE SEQUENCE [LARGE SCALE GENOMIC DNA]</scope>
    <source>
        <tissue evidence="2">Muscle</tissue>
    </source>
</reference>
<evidence type="ECO:0000256" key="1">
    <source>
        <dbReference type="SAM" id="Phobius"/>
    </source>
</evidence>
<evidence type="ECO:0000313" key="3">
    <source>
        <dbReference type="Proteomes" id="UP000324222"/>
    </source>
</evidence>
<keyword evidence="1" id="KW-0472">Membrane</keyword>
<dbReference type="AlphaFoldDB" id="A0A5B7DM24"/>
<comment type="caution">
    <text evidence="2">The sequence shown here is derived from an EMBL/GenBank/DDBJ whole genome shotgun (WGS) entry which is preliminary data.</text>
</comment>
<name>A0A5B7DM24_PORTR</name>
<organism evidence="2 3">
    <name type="scientific">Portunus trituberculatus</name>
    <name type="common">Swimming crab</name>
    <name type="synonym">Neptunus trituberculatus</name>
    <dbReference type="NCBI Taxonomy" id="210409"/>
    <lineage>
        <taxon>Eukaryota</taxon>
        <taxon>Metazoa</taxon>
        <taxon>Ecdysozoa</taxon>
        <taxon>Arthropoda</taxon>
        <taxon>Crustacea</taxon>
        <taxon>Multicrustacea</taxon>
        <taxon>Malacostraca</taxon>
        <taxon>Eumalacostraca</taxon>
        <taxon>Eucarida</taxon>
        <taxon>Decapoda</taxon>
        <taxon>Pleocyemata</taxon>
        <taxon>Brachyura</taxon>
        <taxon>Eubrachyura</taxon>
        <taxon>Portunoidea</taxon>
        <taxon>Portunidae</taxon>
        <taxon>Portuninae</taxon>
        <taxon>Portunus</taxon>
    </lineage>
</organism>
<sequence length="104" mass="10898">MTCCRLTAAASPRRLGSCEGAAWQSSDARPPNPAGVLGQASLVPASLSAPLTTSALMTLTTNWPAVISLFCMYAICLVLKKQRAAHQGETCGTAAKSDKILQYQ</sequence>
<dbReference type="EMBL" id="VSRR010001051">
    <property type="protein sequence ID" value="MPC22094.1"/>
    <property type="molecule type" value="Genomic_DNA"/>
</dbReference>
<keyword evidence="3" id="KW-1185">Reference proteome</keyword>
<keyword evidence="1" id="KW-1133">Transmembrane helix</keyword>
<dbReference type="Proteomes" id="UP000324222">
    <property type="component" value="Unassembled WGS sequence"/>
</dbReference>
<keyword evidence="1" id="KW-0812">Transmembrane</keyword>
<accession>A0A5B7DM24</accession>
<evidence type="ECO:0000313" key="2">
    <source>
        <dbReference type="EMBL" id="MPC22094.1"/>
    </source>
</evidence>
<gene>
    <name evidence="2" type="ORF">E2C01_015100</name>
</gene>
<protein>
    <submittedName>
        <fullName evidence="2">Uncharacterized protein</fullName>
    </submittedName>
</protein>
<feature type="transmembrane region" description="Helical" evidence="1">
    <location>
        <begin position="61"/>
        <end position="79"/>
    </location>
</feature>
<proteinExistence type="predicted"/>